<feature type="transmembrane region" description="Helical" evidence="1">
    <location>
        <begin position="117"/>
        <end position="139"/>
    </location>
</feature>
<dbReference type="InterPro" id="IPR007055">
    <property type="entry name" value="BON_dom"/>
</dbReference>
<dbReference type="AlphaFoldDB" id="A0A1I3JV53"/>
<dbReference type="Proteomes" id="UP000199518">
    <property type="component" value="Unassembled WGS sequence"/>
</dbReference>
<keyword evidence="1" id="KW-1133">Transmembrane helix</keyword>
<keyword evidence="1" id="KW-0472">Membrane</keyword>
<reference evidence="4" key="1">
    <citation type="submission" date="2016-10" db="EMBL/GenBank/DDBJ databases">
        <authorList>
            <person name="Varghese N."/>
            <person name="Submissions S."/>
        </authorList>
    </citation>
    <scope>NUCLEOTIDE SEQUENCE [LARGE SCALE GENOMIC DNA]</scope>
    <source>
        <strain evidence="4">DSM 26348</strain>
    </source>
</reference>
<evidence type="ECO:0000259" key="2">
    <source>
        <dbReference type="PROSITE" id="PS50914"/>
    </source>
</evidence>
<feature type="domain" description="BON" evidence="2">
    <location>
        <begin position="36"/>
        <end position="104"/>
    </location>
</feature>
<proteinExistence type="predicted"/>
<accession>A0A1I3JV53</accession>
<evidence type="ECO:0000313" key="4">
    <source>
        <dbReference type="Proteomes" id="UP000199518"/>
    </source>
</evidence>
<organism evidence="3 4">
    <name type="scientific">Planctomicrobium piriforme</name>
    <dbReference type="NCBI Taxonomy" id="1576369"/>
    <lineage>
        <taxon>Bacteria</taxon>
        <taxon>Pseudomonadati</taxon>
        <taxon>Planctomycetota</taxon>
        <taxon>Planctomycetia</taxon>
        <taxon>Planctomycetales</taxon>
        <taxon>Planctomycetaceae</taxon>
        <taxon>Planctomicrobium</taxon>
    </lineage>
</organism>
<dbReference type="EMBL" id="FOQD01000011">
    <property type="protein sequence ID" value="SFI63898.1"/>
    <property type="molecule type" value="Genomic_DNA"/>
</dbReference>
<evidence type="ECO:0000313" key="3">
    <source>
        <dbReference type="EMBL" id="SFI63898.1"/>
    </source>
</evidence>
<dbReference type="STRING" id="1576369.SAMN05421753_11117"/>
<sequence>MQHQLNLTTELRASSGSIERLRMQGGVARFASISSTDALLLENVQICLTNLSRSLSERVEIRVLNGEVYLRGEVVSAQEQHRLLQNLSQLPGVRDTHHRLSLPLSARVKNLGVRLQLILALLTGAACGAALAVWCRNAFAVFPTERMRHAPV</sequence>
<keyword evidence="1" id="KW-0812">Transmembrane</keyword>
<gene>
    <name evidence="3" type="ORF">SAMN05421753_11117</name>
</gene>
<name>A0A1I3JV53_9PLAN</name>
<evidence type="ECO:0000256" key="1">
    <source>
        <dbReference type="SAM" id="Phobius"/>
    </source>
</evidence>
<protein>
    <recommendedName>
        <fullName evidence="2">BON domain-containing protein</fullName>
    </recommendedName>
</protein>
<keyword evidence="4" id="KW-1185">Reference proteome</keyword>
<dbReference type="RefSeq" id="WP_139228480.1">
    <property type="nucleotide sequence ID" value="NZ_FOQD01000011.1"/>
</dbReference>
<dbReference type="PROSITE" id="PS50914">
    <property type="entry name" value="BON"/>
    <property type="match status" value="1"/>
</dbReference>